<dbReference type="InterPro" id="IPR003675">
    <property type="entry name" value="Rce1/LyrA-like_dom"/>
</dbReference>
<dbReference type="EMBL" id="PQAP01000181">
    <property type="protein sequence ID" value="PWB68992.1"/>
    <property type="molecule type" value="Genomic_DNA"/>
</dbReference>
<evidence type="ECO:0000313" key="3">
    <source>
        <dbReference type="EMBL" id="PWB68992.1"/>
    </source>
</evidence>
<proteinExistence type="predicted"/>
<feature type="transmembrane region" description="Helical" evidence="1">
    <location>
        <begin position="164"/>
        <end position="184"/>
    </location>
</feature>
<keyword evidence="1" id="KW-0472">Membrane</keyword>
<keyword evidence="1" id="KW-0812">Transmembrane</keyword>
<evidence type="ECO:0000259" key="2">
    <source>
        <dbReference type="Pfam" id="PF02517"/>
    </source>
</evidence>
<reference evidence="3 4" key="1">
    <citation type="journal article" date="2018" name="ISME J.">
        <title>A methanotrophic archaeon couples anaerobic oxidation of methane to Fe(III) reduction.</title>
        <authorList>
            <person name="Cai C."/>
            <person name="Leu A.O."/>
            <person name="Xie G.J."/>
            <person name="Guo J."/>
            <person name="Feng Y."/>
            <person name="Zhao J.X."/>
            <person name="Tyson G.W."/>
            <person name="Yuan Z."/>
            <person name="Hu S."/>
        </authorList>
    </citation>
    <scope>NUCLEOTIDE SEQUENCE [LARGE SCALE GENOMIC DNA]</scope>
    <source>
        <strain evidence="3">FeB_12</strain>
    </source>
</reference>
<protein>
    <recommendedName>
        <fullName evidence="2">CAAX prenyl protease 2/Lysostaphin resistance protein A-like domain-containing protein</fullName>
    </recommendedName>
</protein>
<name>A0A855X3Y9_9BACT</name>
<dbReference type="GO" id="GO:0004175">
    <property type="term" value="F:endopeptidase activity"/>
    <property type="evidence" value="ECO:0007669"/>
    <property type="project" value="UniProtKB-ARBA"/>
</dbReference>
<keyword evidence="1" id="KW-1133">Transmembrane helix</keyword>
<dbReference type="InterPro" id="IPR052710">
    <property type="entry name" value="CAAX_protease"/>
</dbReference>
<evidence type="ECO:0000256" key="1">
    <source>
        <dbReference type="SAM" id="Phobius"/>
    </source>
</evidence>
<dbReference type="Pfam" id="PF02517">
    <property type="entry name" value="Rce1-like"/>
    <property type="match status" value="1"/>
</dbReference>
<feature type="transmembrane region" description="Helical" evidence="1">
    <location>
        <begin position="191"/>
        <end position="211"/>
    </location>
</feature>
<organism evidence="3 4">
    <name type="scientific">candidate division GN15 bacterium</name>
    <dbReference type="NCBI Taxonomy" id="2072418"/>
    <lineage>
        <taxon>Bacteria</taxon>
        <taxon>candidate division GN15</taxon>
    </lineage>
</organism>
<gene>
    <name evidence="3" type="ORF">C3F09_10755</name>
</gene>
<feature type="transmembrane region" description="Helical" evidence="1">
    <location>
        <begin position="217"/>
        <end position="236"/>
    </location>
</feature>
<dbReference type="AlphaFoldDB" id="A0A855X3Y9"/>
<sequence length="260" mass="28931">MEQQPGNRNYPFPPPEFQPVAATPFQRFVEESQNQQFRVSAMTYVCLLVLLIGYPLAAVYGAGEDPLALLRNINQTMLLVLLVSTIVVQWLIFLLNWGALYLEETGLAGIGLRGFRLVHLAWAVAFLLAANLVLSGLAWVLGQLGHPMAGEVGLLIPKDPTGQVVWVFVAITAGFCEEVAFRGYLMTRLRLLFKLNSWWLPTILSAVSFGICHTYQGLPGFIVITVYGALFSLLYIRTGSLWPCIIAHFFQDFSALFIPH</sequence>
<feature type="domain" description="CAAX prenyl protease 2/Lysostaphin resistance protein A-like" evidence="2">
    <location>
        <begin position="164"/>
        <end position="253"/>
    </location>
</feature>
<accession>A0A855X3Y9</accession>
<comment type="caution">
    <text evidence="3">The sequence shown here is derived from an EMBL/GenBank/DDBJ whole genome shotgun (WGS) entry which is preliminary data.</text>
</comment>
<evidence type="ECO:0000313" key="4">
    <source>
        <dbReference type="Proteomes" id="UP000250918"/>
    </source>
</evidence>
<dbReference type="Proteomes" id="UP000250918">
    <property type="component" value="Unassembled WGS sequence"/>
</dbReference>
<feature type="transmembrane region" description="Helical" evidence="1">
    <location>
        <begin position="77"/>
        <end position="99"/>
    </location>
</feature>
<dbReference type="PANTHER" id="PTHR36435:SF1">
    <property type="entry name" value="CAAX AMINO TERMINAL PROTEASE FAMILY PROTEIN"/>
    <property type="match status" value="1"/>
</dbReference>
<dbReference type="GO" id="GO:0080120">
    <property type="term" value="P:CAAX-box protein maturation"/>
    <property type="evidence" value="ECO:0007669"/>
    <property type="project" value="UniProtKB-ARBA"/>
</dbReference>
<feature type="transmembrane region" description="Helical" evidence="1">
    <location>
        <begin position="120"/>
        <end position="144"/>
    </location>
</feature>
<dbReference type="PANTHER" id="PTHR36435">
    <property type="entry name" value="SLR1288 PROTEIN"/>
    <property type="match status" value="1"/>
</dbReference>
<feature type="transmembrane region" description="Helical" evidence="1">
    <location>
        <begin position="37"/>
        <end position="57"/>
    </location>
</feature>